<dbReference type="SMART" id="SM00530">
    <property type="entry name" value="HTH_XRE"/>
    <property type="match status" value="1"/>
</dbReference>
<name>A0A3S9QNC7_9ACTO</name>
<dbReference type="InterPro" id="IPR010982">
    <property type="entry name" value="Lambda_DNA-bd_dom_sf"/>
</dbReference>
<dbReference type="PANTHER" id="PTHR46558:SF11">
    <property type="entry name" value="HTH-TYPE TRANSCRIPTIONAL REGULATOR XRE"/>
    <property type="match status" value="1"/>
</dbReference>
<dbReference type="GO" id="GO:0003677">
    <property type="term" value="F:DNA binding"/>
    <property type="evidence" value="ECO:0007669"/>
    <property type="project" value="UniProtKB-KW"/>
</dbReference>
<accession>A0A3S9QNC7</accession>
<dbReference type="CDD" id="cd00093">
    <property type="entry name" value="HTH_XRE"/>
    <property type="match status" value="1"/>
</dbReference>
<dbReference type="SUPFAM" id="SSF47413">
    <property type="entry name" value="lambda repressor-like DNA-binding domains"/>
    <property type="match status" value="1"/>
</dbReference>
<dbReference type="Proteomes" id="UP000275951">
    <property type="component" value="Chromosome"/>
</dbReference>
<protein>
    <submittedName>
        <fullName evidence="3">Helix-turn-helix domain-containing protein</fullName>
    </submittedName>
</protein>
<sequence length="205" mass="22899">MVDLNQIFARHLKAARKKRDITQEHLADLLGVSRQAVSKWENGDGYPEVEKLILLSRELRVSLDSLFALHVASGTDEAEANESTAEASVPTSPPYVRLIQPSERIAISSYDGEKLCLCYDVRATRSIGSGEIKYVLLAITEKGFWNRKEEIIGWYTDLDAVKKEIKAVHAAIAAGETRYQLQFFTPVEVKGMFGAPRVISESRES</sequence>
<dbReference type="InterPro" id="IPR001387">
    <property type="entry name" value="Cro/C1-type_HTH"/>
</dbReference>
<dbReference type="PROSITE" id="PS50943">
    <property type="entry name" value="HTH_CROC1"/>
    <property type="match status" value="1"/>
</dbReference>
<dbReference type="Gene3D" id="1.10.260.40">
    <property type="entry name" value="lambda repressor-like DNA-binding domains"/>
    <property type="match status" value="1"/>
</dbReference>
<feature type="domain" description="HTH cro/C1-type" evidence="2">
    <location>
        <begin position="12"/>
        <end position="66"/>
    </location>
</feature>
<reference evidence="3 4" key="1">
    <citation type="submission" date="2018-11" db="EMBL/GenBank/DDBJ databases">
        <title>Multidrug-resistant genes are associated with an 42-kb island TGI1 carrying a complex class 1 integron in a Trueperella pyogenes.</title>
        <authorList>
            <person name="Dong W."/>
        </authorList>
    </citation>
    <scope>NUCLEOTIDE SEQUENCE [LARGE SCALE GENOMIC DNA]</scope>
    <source>
        <strain evidence="3 4">TP4</strain>
    </source>
</reference>
<gene>
    <name evidence="3" type="ORF">EBQ10_09305</name>
</gene>
<dbReference type="AlphaFoldDB" id="A0A3S9QNC7"/>
<keyword evidence="1" id="KW-0238">DNA-binding</keyword>
<dbReference type="Pfam" id="PF01381">
    <property type="entry name" value="HTH_3"/>
    <property type="match status" value="1"/>
</dbReference>
<organism evidence="3 4">
    <name type="scientific">Trueperella pyogenes</name>
    <dbReference type="NCBI Taxonomy" id="1661"/>
    <lineage>
        <taxon>Bacteria</taxon>
        <taxon>Bacillati</taxon>
        <taxon>Actinomycetota</taxon>
        <taxon>Actinomycetes</taxon>
        <taxon>Actinomycetales</taxon>
        <taxon>Actinomycetaceae</taxon>
        <taxon>Trueperella</taxon>
    </lineage>
</organism>
<evidence type="ECO:0000256" key="1">
    <source>
        <dbReference type="ARBA" id="ARBA00023125"/>
    </source>
</evidence>
<evidence type="ECO:0000313" key="4">
    <source>
        <dbReference type="Proteomes" id="UP000275951"/>
    </source>
</evidence>
<dbReference type="PANTHER" id="PTHR46558">
    <property type="entry name" value="TRACRIPTIONAL REGULATORY PROTEIN-RELATED-RELATED"/>
    <property type="match status" value="1"/>
</dbReference>
<evidence type="ECO:0000313" key="3">
    <source>
        <dbReference type="EMBL" id="AZR07459.1"/>
    </source>
</evidence>
<proteinExistence type="predicted"/>
<dbReference type="EMBL" id="CP033905">
    <property type="protein sequence ID" value="AZR07459.1"/>
    <property type="molecule type" value="Genomic_DNA"/>
</dbReference>
<evidence type="ECO:0000259" key="2">
    <source>
        <dbReference type="PROSITE" id="PS50943"/>
    </source>
</evidence>